<feature type="domain" description="Bacterial Ig-like" evidence="5">
    <location>
        <begin position="1196"/>
        <end position="1289"/>
    </location>
</feature>
<dbReference type="InterPro" id="IPR013783">
    <property type="entry name" value="Ig-like_fold"/>
</dbReference>
<feature type="region of interest" description="Disordered" evidence="1">
    <location>
        <begin position="1196"/>
        <end position="1222"/>
    </location>
</feature>
<dbReference type="Gene3D" id="2.60.40.10">
    <property type="entry name" value="Immunoglobulins"/>
    <property type="match status" value="11"/>
</dbReference>
<dbReference type="NCBIfam" id="NF033510">
    <property type="entry name" value="Ca_tandemer"/>
    <property type="match status" value="7"/>
</dbReference>
<feature type="domain" description="Bacterial Ig-like" evidence="5">
    <location>
        <begin position="1507"/>
        <end position="1598"/>
    </location>
</feature>
<feature type="domain" description="DUF4347" evidence="3">
    <location>
        <begin position="37"/>
        <end position="185"/>
    </location>
</feature>
<dbReference type="PANTHER" id="PTHR34677:SF3">
    <property type="entry name" value="BACTERIAL IG-LIKE DOMAIN-CONTAINING PROTEIN"/>
    <property type="match status" value="1"/>
</dbReference>
<feature type="domain" description="Bacterial Ig-like" evidence="6">
    <location>
        <begin position="1091"/>
        <end position="1184"/>
    </location>
</feature>
<evidence type="ECO:0000259" key="6">
    <source>
        <dbReference type="Pfam" id="PF19078"/>
    </source>
</evidence>
<dbReference type="InterPro" id="IPR044048">
    <property type="entry name" value="Big_12"/>
</dbReference>
<dbReference type="InterPro" id="IPR014756">
    <property type="entry name" value="Ig_E-set"/>
</dbReference>
<dbReference type="Pfam" id="PF13946">
    <property type="entry name" value="DUF4214"/>
    <property type="match status" value="1"/>
</dbReference>
<feature type="domain" description="Bacterial Ig-like" evidence="5">
    <location>
        <begin position="1710"/>
        <end position="1802"/>
    </location>
</feature>
<dbReference type="SUPFAM" id="SSF81296">
    <property type="entry name" value="E set domains"/>
    <property type="match status" value="1"/>
</dbReference>
<feature type="domain" description="Bacterial Ig-like" evidence="6">
    <location>
        <begin position="1392"/>
        <end position="1488"/>
    </location>
</feature>
<dbReference type="Pfam" id="PF19077">
    <property type="entry name" value="Big_13"/>
    <property type="match status" value="6"/>
</dbReference>
<dbReference type="InterPro" id="IPR044016">
    <property type="entry name" value="Big_13"/>
</dbReference>
<feature type="region of interest" description="Disordered" evidence="1">
    <location>
        <begin position="1706"/>
        <end position="1729"/>
    </location>
</feature>
<feature type="domain" description="Bacterial Ig-like" evidence="5">
    <location>
        <begin position="484"/>
        <end position="580"/>
    </location>
</feature>
<evidence type="ECO:0000259" key="4">
    <source>
        <dbReference type="Pfam" id="PF17936"/>
    </source>
</evidence>
<dbReference type="RefSeq" id="WP_170203097.1">
    <property type="nucleotide sequence ID" value="NZ_CP051685.1"/>
</dbReference>
<sequence length="2245" mass="221108">MSFSQPNFQFPLQQGGTAAVRLRAADPAVNGGNKAAVLVDAALDDRQMLFAGAPAGNEVVEFGGTHDGLAQLVGWAATGEGYGALHLLCHGGPGRLQLGARTLDRAALADQDVRDALAAIGLSLRADGSVLLYGCHVAQGAEGEAFVAELAGALGVPVAASAGAVGAAALGGAWRLQHASGAAAAGTLAWPGYAHTLTIASNTTTFSTIAATYYQQQAGGYDPSTVILTQADVASTGWDVETKSTSSASSFGIRGYNGTGYGADDGTSLRFIATDIDYVVFRSNAKGFYFDLTQFSLRNNVNADFQLQALDIDGNAKGSAVSFSLTGTSLNGGAFSQFNVGGNADFDQIYGFKLTFSTANDAPFFDNVIVENIVVPGAVPTTTVTSAALSADTGPDSTDFITNSAAQTVAGYLSANLASGEKVEVSYDNGLHWSDANFTVGRNDWSASTTLFGSDTFQARVTNSGGSSTAFTHAYSLDTSAPAAPSLALAPASDSGISSSDGITNVATPVFKGSAEAGATVVLVDSDGATVVGRTVAAGDGKWSVATTALAEGAHTITAKAADLAGNISAASAGAAVNIDLTAPAAKVNAAALSQDTGASATDMVTAQAVQTIGGTLSASLGADERVEVSLDNGTTWTTATAAGASAWSLDVTLAGADTLQVRVIDAAGNAGAVYKHAYVLDTVAPEAPSMPDMDDASDTGTSHSDDITGNTTPSFSGLAENGATVTLYDGARAVGSGVVADGVWHITSSALAAGSHGIVARATDLAGNVSAASDILKIQVVTDAPTTGIKSLALSADSGGSATDFITNTAAQTIAGRLDAGLADGERVEVSLDGGVHWTTASADGDAWSLGGITLAAGSSTIAVRVANAVDNAGPVYLQDVTLDTVAPTLSIASDVARLKAGQSATITFTFSEDPGMSFHWDGNGGSVVVSGGTLSALAGDGPVRTAVFTPDADTNGGSASITVPAGSYQDLAGNAGSAGVSPALSFDTLAPAAPSAPLLAAGSDTGISASDNLTANERPTFSGSAESGATVILRDADGSVIGSGIAVDGAWSIVPSARLAQGAHAISASAVDSAGNASAASGALNLVIDSVAPTLTIKSSIAYPKAGDTPLITFTFSEDPGKTFNAHDISVEGGTLSELSSIGAVRTAVFTPQDGVDGGVASIRVEAGAYTDAAGNAGGAGSVALVYDTQAPAAPSVPDLDDASDTGTSDTDNITGNTTPTFNGSAEIGATVDLYDGKTKIGSAVATYGLWSITSTTLAAGSHDIVAIATDAAGNVGPASEALTITVVTDGPTTAVSTVVFSADGGASSTDFVTSVAPQNLSGTLGAPLVKGEFVEVSVDGGQHWITASADGQAWSLPVLLAQGANQIKVRVSDAVGNSGPVHTQAYILDTVAPSVAITSDRAQLKVGETATITFTFSEDPGASFAWDGQAGSLAVSGGTLSALSGSGLVRVATFTPAAGVDDGLAGITVAAGAYADAAGNGGAAASMPPLHVDTRAPGAPSAPVLDPGSDSGTAGDGITANNAPLITGKADPYNSVTLYDSDGVTVLGNAIADSHGTWRIASSTLGDGVHTLSARQADAAGNVSAAGAPLSLTIDSTIPAGVAAPRLDAASDSGTVGDGITSVTKPVFTGTAEALAQVTLYDSDGLTVLGTAQAGADGKWSIASTTLAEGKHVVSARQVDGAGNVSGAGAGFEVTIDSKAPGAPAAPTLKASSDTGTLGDGITENANPVFEGSAEPFALVKLVDTGSGKLLGSATADPDGKWSIAATGLALGTHAISATQVDEAGNASAASAVFTLRIDAPAVTTPPSTLVDGVQVTTQAVTLPGGASGTAVQVPIVTADRAESSGQAGVADIPLATSNGASLLVAQLAPGYGLNASGANVAVANGLEHLISAIMAATPGHDAADQGHLTGNGKTYLATLASEGSLLVETVTPVSTAGASGTLTLSGAGAPAGQHVALVIDAGGVAAGTTLALQGVNFAAVIGSASVVAQSGAPVLSGDAAAQHFTVEATGSGMVFAGAGNDTLSFGLPKATATSSANPAADPSAGQAHAAAVPATGVTLLHGGQGTDAATFDGARADFNVESHNGYLVVSSKAAPDAKALVVNVEQLQFSDASVTVQNAPDLTTLAGMYQTMFGRQADLGGFAYWADVHQGGASWGAMALDMIGSSERVAATNDSFNGNAGHDVALLYQALFNRAPDSGGLAYWTGQMAHGASLETVATAMVQSVEMVGHQRAATDWDFSV</sequence>
<dbReference type="Pfam" id="PF17936">
    <property type="entry name" value="Big_6"/>
    <property type="match status" value="1"/>
</dbReference>
<feature type="domain" description="Bacterial Ig-like" evidence="5">
    <location>
        <begin position="689"/>
        <end position="780"/>
    </location>
</feature>
<organism evidence="7 8">
    <name type="scientific">Massilia forsythiae</name>
    <dbReference type="NCBI Taxonomy" id="2728020"/>
    <lineage>
        <taxon>Bacteria</taxon>
        <taxon>Pseudomonadati</taxon>
        <taxon>Pseudomonadota</taxon>
        <taxon>Betaproteobacteria</taxon>
        <taxon>Burkholderiales</taxon>
        <taxon>Oxalobacteraceae</taxon>
        <taxon>Telluria group</taxon>
        <taxon>Massilia</taxon>
    </lineage>
</organism>
<name>A0A7Z2VXP8_9BURK</name>
<feature type="domain" description="Bacterial Ig-like" evidence="5">
    <location>
        <begin position="1607"/>
        <end position="1700"/>
    </location>
</feature>
<keyword evidence="8" id="KW-1185">Reference proteome</keyword>
<dbReference type="InterPro" id="IPR041498">
    <property type="entry name" value="Big_6"/>
</dbReference>
<dbReference type="Pfam" id="PF14252">
    <property type="entry name" value="DUF4347"/>
    <property type="match status" value="1"/>
</dbReference>
<feature type="compositionally biased region" description="Polar residues" evidence="1">
    <location>
        <begin position="699"/>
        <end position="716"/>
    </location>
</feature>
<evidence type="ECO:0000259" key="2">
    <source>
        <dbReference type="Pfam" id="PF13946"/>
    </source>
</evidence>
<gene>
    <name evidence="7" type="ORF">HH212_14355</name>
</gene>
<feature type="region of interest" description="Disordered" evidence="1">
    <location>
        <begin position="1497"/>
        <end position="1520"/>
    </location>
</feature>
<evidence type="ECO:0000313" key="8">
    <source>
        <dbReference type="Proteomes" id="UP000502415"/>
    </source>
</evidence>
<dbReference type="InterPro" id="IPR025592">
    <property type="entry name" value="DUF4347"/>
</dbReference>
<dbReference type="InterPro" id="IPR025282">
    <property type="entry name" value="DUF4214"/>
</dbReference>
<feature type="domain" description="Bacterial Ig-like" evidence="6">
    <location>
        <begin position="885"/>
        <end position="980"/>
    </location>
</feature>
<dbReference type="Proteomes" id="UP000502415">
    <property type="component" value="Chromosome"/>
</dbReference>
<dbReference type="Pfam" id="PF19078">
    <property type="entry name" value="Big_12"/>
    <property type="match status" value="3"/>
</dbReference>
<evidence type="ECO:0000259" key="5">
    <source>
        <dbReference type="Pfam" id="PF19077"/>
    </source>
</evidence>
<protein>
    <submittedName>
        <fullName evidence="7">DUF4347 domain-containing protein</fullName>
    </submittedName>
</protein>
<evidence type="ECO:0000259" key="3">
    <source>
        <dbReference type="Pfam" id="PF14252"/>
    </source>
</evidence>
<evidence type="ECO:0000256" key="1">
    <source>
        <dbReference type="SAM" id="MobiDB-lite"/>
    </source>
</evidence>
<accession>A0A7Z2VXP8</accession>
<evidence type="ECO:0000313" key="7">
    <source>
        <dbReference type="EMBL" id="QJE01068.1"/>
    </source>
</evidence>
<feature type="domain" description="Bacterial Ig" evidence="4">
    <location>
        <begin position="1018"/>
        <end position="1083"/>
    </location>
</feature>
<dbReference type="KEGG" id="mfy:HH212_14355"/>
<dbReference type="PANTHER" id="PTHR34677">
    <property type="match status" value="1"/>
</dbReference>
<proteinExistence type="predicted"/>
<feature type="domain" description="DUF4214" evidence="2">
    <location>
        <begin position="2188"/>
        <end position="2233"/>
    </location>
</feature>
<reference evidence="7 8" key="1">
    <citation type="submission" date="2020-04" db="EMBL/GenBank/DDBJ databases">
        <title>Genome sequencing of novel species.</title>
        <authorList>
            <person name="Heo J."/>
            <person name="Kim S.-J."/>
            <person name="Kim J.-S."/>
            <person name="Hong S.-B."/>
            <person name="Kwon S.-W."/>
        </authorList>
    </citation>
    <scope>NUCLEOTIDE SEQUENCE [LARGE SCALE GENOMIC DNA]</scope>
    <source>
        <strain evidence="7 8">GN2-R2</strain>
    </source>
</reference>
<feature type="region of interest" description="Disordered" evidence="1">
    <location>
        <begin position="689"/>
        <end position="716"/>
    </location>
</feature>
<dbReference type="EMBL" id="CP051685">
    <property type="protein sequence ID" value="QJE01068.1"/>
    <property type="molecule type" value="Genomic_DNA"/>
</dbReference>